<keyword evidence="1" id="KW-0812">Transmembrane</keyword>
<evidence type="ECO:0008006" key="4">
    <source>
        <dbReference type="Google" id="ProtNLM"/>
    </source>
</evidence>
<dbReference type="Proteomes" id="UP001330749">
    <property type="component" value="Unassembled WGS sequence"/>
</dbReference>
<sequence>MKKLWKKLISKSYAIGTGALIALTPTATFAAAPSSYVNKISDSLFGEILKVAPKVALVVIGFAVIMYLVSGDEHKKSKYRGTAVIALITLLILIVLKPLVTWFSGLI</sequence>
<keyword evidence="1" id="KW-1133">Transmembrane helix</keyword>
<feature type="transmembrane region" description="Helical" evidence="1">
    <location>
        <begin position="51"/>
        <end position="69"/>
    </location>
</feature>
<protein>
    <recommendedName>
        <fullName evidence="4">TrbC/VIRB2 family protein</fullName>
    </recommendedName>
</protein>
<keyword evidence="1" id="KW-0472">Membrane</keyword>
<reference evidence="2 3" key="1">
    <citation type="submission" date="2023-03" db="EMBL/GenBank/DDBJ databases">
        <title>Bacillus Genome Sequencing.</title>
        <authorList>
            <person name="Dunlap C."/>
        </authorList>
    </citation>
    <scope>NUCLEOTIDE SEQUENCE [LARGE SCALE GENOMIC DNA]</scope>
    <source>
        <strain evidence="2 3">B-14544</strain>
    </source>
</reference>
<keyword evidence="3" id="KW-1185">Reference proteome</keyword>
<proteinExistence type="predicted"/>
<dbReference type="RefSeq" id="WP_327966366.1">
    <property type="nucleotide sequence ID" value="NZ_JARMQG010000027.1"/>
</dbReference>
<name>A0ABU6N5K7_9BACI</name>
<gene>
    <name evidence="2" type="ORF">P4447_02875</name>
</gene>
<organism evidence="2 3">
    <name type="scientific">Bacillus xiapuensis</name>
    <dbReference type="NCBI Taxonomy" id="2014075"/>
    <lineage>
        <taxon>Bacteria</taxon>
        <taxon>Bacillati</taxon>
        <taxon>Bacillota</taxon>
        <taxon>Bacilli</taxon>
        <taxon>Bacillales</taxon>
        <taxon>Bacillaceae</taxon>
        <taxon>Bacillus</taxon>
    </lineage>
</organism>
<comment type="caution">
    <text evidence="2">The sequence shown here is derived from an EMBL/GenBank/DDBJ whole genome shotgun (WGS) entry which is preliminary data.</text>
</comment>
<dbReference type="EMBL" id="JARMQG010000027">
    <property type="protein sequence ID" value="MED3561493.1"/>
    <property type="molecule type" value="Genomic_DNA"/>
</dbReference>
<feature type="transmembrane region" description="Helical" evidence="1">
    <location>
        <begin position="12"/>
        <end position="31"/>
    </location>
</feature>
<accession>A0ABU6N5K7</accession>
<evidence type="ECO:0000313" key="3">
    <source>
        <dbReference type="Proteomes" id="UP001330749"/>
    </source>
</evidence>
<evidence type="ECO:0000256" key="1">
    <source>
        <dbReference type="SAM" id="Phobius"/>
    </source>
</evidence>
<feature type="transmembrane region" description="Helical" evidence="1">
    <location>
        <begin position="81"/>
        <end position="103"/>
    </location>
</feature>
<evidence type="ECO:0000313" key="2">
    <source>
        <dbReference type="EMBL" id="MED3561493.1"/>
    </source>
</evidence>